<dbReference type="InterPro" id="IPR039422">
    <property type="entry name" value="MarR/SlyA-like"/>
</dbReference>
<dbReference type="AlphaFoldDB" id="H5WX24"/>
<dbReference type="eggNOG" id="COG1846">
    <property type="taxonomic scope" value="Bacteria"/>
</dbReference>
<reference evidence="5 6" key="1">
    <citation type="journal article" date="2012" name="Stand. Genomic Sci.">
        <title>Genome sequence of the ocean sediment bacterium Saccharomonospora marina type strain (XMU15(T)).</title>
        <authorList>
            <person name="Klenk H.P."/>
            <person name="Lu M."/>
            <person name="Lucas S."/>
            <person name="Lapidus A."/>
            <person name="Copeland A."/>
            <person name="Pitluck S."/>
            <person name="Goodwin L.A."/>
            <person name="Han C."/>
            <person name="Tapia R."/>
            <person name="Brambilla E.M."/>
            <person name="Potter G."/>
            <person name="Land M."/>
            <person name="Ivanova N."/>
            <person name="Rohde M."/>
            <person name="Goker M."/>
            <person name="Detter J.C."/>
            <person name="Li W.J."/>
            <person name="Kyrpides N.C."/>
            <person name="Woyke T."/>
        </authorList>
    </citation>
    <scope>NUCLEOTIDE SEQUENCE [LARGE SCALE GENOMIC DNA]</scope>
    <source>
        <strain evidence="5 6">XMU15</strain>
    </source>
</reference>
<gene>
    <name evidence="5" type="ORF">SacmaDRAFT_5762</name>
</gene>
<evidence type="ECO:0000259" key="4">
    <source>
        <dbReference type="SMART" id="SM00347"/>
    </source>
</evidence>
<keyword evidence="3" id="KW-0804">Transcription</keyword>
<dbReference type="InterPro" id="IPR036388">
    <property type="entry name" value="WH-like_DNA-bd_sf"/>
</dbReference>
<evidence type="ECO:0000256" key="2">
    <source>
        <dbReference type="ARBA" id="ARBA00023125"/>
    </source>
</evidence>
<accession>H5WX24</accession>
<dbReference type="EMBL" id="CM001439">
    <property type="protein sequence ID" value="EHR53876.1"/>
    <property type="molecule type" value="Genomic_DNA"/>
</dbReference>
<dbReference type="PANTHER" id="PTHR33164">
    <property type="entry name" value="TRANSCRIPTIONAL REGULATOR, MARR FAMILY"/>
    <property type="match status" value="1"/>
</dbReference>
<dbReference type="PANTHER" id="PTHR33164:SF64">
    <property type="entry name" value="TRANSCRIPTIONAL REGULATOR SLYA"/>
    <property type="match status" value="1"/>
</dbReference>
<dbReference type="InterPro" id="IPR000835">
    <property type="entry name" value="HTH_MarR-typ"/>
</dbReference>
<keyword evidence="6" id="KW-1185">Reference proteome</keyword>
<dbReference type="HOGENOM" id="CLU_122336_0_0_11"/>
<dbReference type="Proteomes" id="UP000004926">
    <property type="component" value="Chromosome"/>
</dbReference>
<protein>
    <submittedName>
        <fullName evidence="5">Transcriptional regulator</fullName>
    </submittedName>
</protein>
<dbReference type="GO" id="GO:0006950">
    <property type="term" value="P:response to stress"/>
    <property type="evidence" value="ECO:0007669"/>
    <property type="project" value="TreeGrafter"/>
</dbReference>
<evidence type="ECO:0000313" key="6">
    <source>
        <dbReference type="Proteomes" id="UP000004926"/>
    </source>
</evidence>
<dbReference type="InterPro" id="IPR036390">
    <property type="entry name" value="WH_DNA-bd_sf"/>
</dbReference>
<name>H5WX24_9PSEU</name>
<dbReference type="SUPFAM" id="SSF46785">
    <property type="entry name" value="Winged helix' DNA-binding domain"/>
    <property type="match status" value="1"/>
</dbReference>
<proteinExistence type="predicted"/>
<dbReference type="STRING" id="882083.SacmaDRAFT_5762"/>
<dbReference type="GO" id="GO:0003700">
    <property type="term" value="F:DNA-binding transcription factor activity"/>
    <property type="evidence" value="ECO:0007669"/>
    <property type="project" value="InterPro"/>
</dbReference>
<evidence type="ECO:0000313" key="5">
    <source>
        <dbReference type="EMBL" id="EHR53876.1"/>
    </source>
</evidence>
<keyword evidence="2" id="KW-0238">DNA-binding</keyword>
<dbReference type="SMART" id="SM00347">
    <property type="entry name" value="HTH_MARR"/>
    <property type="match status" value="1"/>
</dbReference>
<dbReference type="Pfam" id="PF12802">
    <property type="entry name" value="MarR_2"/>
    <property type="match status" value="1"/>
</dbReference>
<keyword evidence="1" id="KW-0805">Transcription regulation</keyword>
<dbReference type="Gene3D" id="1.10.10.10">
    <property type="entry name" value="Winged helix-like DNA-binding domain superfamily/Winged helix DNA-binding domain"/>
    <property type="match status" value="1"/>
</dbReference>
<evidence type="ECO:0000256" key="1">
    <source>
        <dbReference type="ARBA" id="ARBA00023015"/>
    </source>
</evidence>
<organism evidence="5 6">
    <name type="scientific">Saccharomonospora marina XMU15</name>
    <dbReference type="NCBI Taxonomy" id="882083"/>
    <lineage>
        <taxon>Bacteria</taxon>
        <taxon>Bacillati</taxon>
        <taxon>Actinomycetota</taxon>
        <taxon>Actinomycetes</taxon>
        <taxon>Pseudonocardiales</taxon>
        <taxon>Pseudonocardiaceae</taxon>
        <taxon>Saccharomonospora</taxon>
    </lineage>
</organism>
<evidence type="ECO:0000256" key="3">
    <source>
        <dbReference type="ARBA" id="ARBA00023163"/>
    </source>
</evidence>
<dbReference type="GO" id="GO:0003677">
    <property type="term" value="F:DNA binding"/>
    <property type="evidence" value="ECO:0007669"/>
    <property type="project" value="UniProtKB-KW"/>
</dbReference>
<dbReference type="RefSeq" id="WP_009157250.1">
    <property type="nucleotide sequence ID" value="NZ_CM001439.1"/>
</dbReference>
<feature type="domain" description="HTH marR-type" evidence="4">
    <location>
        <begin position="37"/>
        <end position="135"/>
    </location>
</feature>
<sequence length="174" mass="20049">MSEPNDRQPHDPTEISHWRPLRRLLDAMDDDIARLYERLDVRGVRPRHTMPLIRLSRHGPMTIRQLAQSLEVTHSAMSQTVSALRAEGLVATRPGADARTREVTLTDKGRQLVPFIEAEWRATEDAVAELDDEIPYALTRVVRDIERALAREPFRERIARRLRSVPQPPQQPTQ</sequence>